<feature type="transmembrane region" description="Helical" evidence="1">
    <location>
        <begin position="42"/>
        <end position="59"/>
    </location>
</feature>
<dbReference type="Proteomes" id="UP000757435">
    <property type="component" value="Unassembled WGS sequence"/>
</dbReference>
<dbReference type="AlphaFoldDB" id="A0A951QDP9"/>
<keyword evidence="1" id="KW-0812">Transmembrane</keyword>
<accession>A0A951QDP9</accession>
<keyword evidence="1" id="KW-0472">Membrane</keyword>
<keyword evidence="1" id="KW-1133">Transmembrane helix</keyword>
<feature type="transmembrane region" description="Helical" evidence="1">
    <location>
        <begin position="12"/>
        <end position="30"/>
    </location>
</feature>
<reference evidence="2" key="2">
    <citation type="journal article" date="2022" name="Microbiol. Resour. Announc.">
        <title>Metagenome Sequencing to Explore Phylogenomics of Terrestrial Cyanobacteria.</title>
        <authorList>
            <person name="Ward R.D."/>
            <person name="Stajich J.E."/>
            <person name="Johansen J.R."/>
            <person name="Huntemann M."/>
            <person name="Clum A."/>
            <person name="Foster B."/>
            <person name="Foster B."/>
            <person name="Roux S."/>
            <person name="Palaniappan K."/>
            <person name="Varghese N."/>
            <person name="Mukherjee S."/>
            <person name="Reddy T.B.K."/>
            <person name="Daum C."/>
            <person name="Copeland A."/>
            <person name="Chen I.A."/>
            <person name="Ivanova N.N."/>
            <person name="Kyrpides N.C."/>
            <person name="Shapiro N."/>
            <person name="Eloe-Fadrosh E.A."/>
            <person name="Pietrasiak N."/>
        </authorList>
    </citation>
    <scope>NUCLEOTIDE SEQUENCE</scope>
    <source>
        <strain evidence="2">UHER 2000/2452</strain>
    </source>
</reference>
<proteinExistence type="predicted"/>
<dbReference type="EMBL" id="JAHHHD010000026">
    <property type="protein sequence ID" value="MBW4660838.1"/>
    <property type="molecule type" value="Genomic_DNA"/>
</dbReference>
<evidence type="ECO:0000313" key="3">
    <source>
        <dbReference type="Proteomes" id="UP000757435"/>
    </source>
</evidence>
<sequence>MLSPFVNLNSSALLLTLLTLHCVMGILAAIVAQRKGKSFRQWLIWGLIGGTPTLLIAIFRPDPAPPPAK</sequence>
<comment type="caution">
    <text evidence="2">The sequence shown here is derived from an EMBL/GenBank/DDBJ whole genome shotgun (WGS) entry which is preliminary data.</text>
</comment>
<name>A0A951QDP9_9CYAN</name>
<evidence type="ECO:0000313" key="2">
    <source>
        <dbReference type="EMBL" id="MBW4660838.1"/>
    </source>
</evidence>
<evidence type="ECO:0000256" key="1">
    <source>
        <dbReference type="SAM" id="Phobius"/>
    </source>
</evidence>
<reference evidence="2" key="1">
    <citation type="submission" date="2021-05" db="EMBL/GenBank/DDBJ databases">
        <authorList>
            <person name="Pietrasiak N."/>
            <person name="Ward R."/>
            <person name="Stajich J.E."/>
            <person name="Kurbessoian T."/>
        </authorList>
    </citation>
    <scope>NUCLEOTIDE SEQUENCE</scope>
    <source>
        <strain evidence="2">UHER 2000/2452</strain>
    </source>
</reference>
<protein>
    <submittedName>
        <fullName evidence="2">Uncharacterized protein</fullName>
    </submittedName>
</protein>
<gene>
    <name evidence="2" type="ORF">KME15_19360</name>
</gene>
<organism evidence="2 3">
    <name type="scientific">Drouetiella hepatica Uher 2000/2452</name>
    <dbReference type="NCBI Taxonomy" id="904376"/>
    <lineage>
        <taxon>Bacteria</taxon>
        <taxon>Bacillati</taxon>
        <taxon>Cyanobacteriota</taxon>
        <taxon>Cyanophyceae</taxon>
        <taxon>Oculatellales</taxon>
        <taxon>Oculatellaceae</taxon>
        <taxon>Drouetiella</taxon>
    </lineage>
</organism>